<reference evidence="2" key="1">
    <citation type="journal article" date="2022" name="Mol. Ecol. Resour.">
        <title>The genomes of chicory, endive, great burdock and yacon provide insights into Asteraceae palaeo-polyploidization history and plant inulin production.</title>
        <authorList>
            <person name="Fan W."/>
            <person name="Wang S."/>
            <person name="Wang H."/>
            <person name="Wang A."/>
            <person name="Jiang F."/>
            <person name="Liu H."/>
            <person name="Zhao H."/>
            <person name="Xu D."/>
            <person name="Zhang Y."/>
        </authorList>
    </citation>
    <scope>NUCLEOTIDE SEQUENCE [LARGE SCALE GENOMIC DNA]</scope>
    <source>
        <strain evidence="2">cv. Yunnan</strain>
    </source>
</reference>
<gene>
    <name evidence="1" type="ORF">L1987_54387</name>
</gene>
<comment type="caution">
    <text evidence="1">The sequence shown here is derived from an EMBL/GenBank/DDBJ whole genome shotgun (WGS) entry which is preliminary data.</text>
</comment>
<proteinExistence type="predicted"/>
<name>A0ACB9E7C3_9ASTR</name>
<accession>A0ACB9E7C3</accession>
<dbReference type="Proteomes" id="UP001056120">
    <property type="component" value="Linkage Group LG18"/>
</dbReference>
<protein>
    <submittedName>
        <fullName evidence="1">Uncharacterized protein</fullName>
    </submittedName>
</protein>
<keyword evidence="2" id="KW-1185">Reference proteome</keyword>
<reference evidence="1 2" key="2">
    <citation type="journal article" date="2022" name="Mol. Ecol. Resour.">
        <title>The genomes of chicory, endive, great burdock and yacon provide insights into Asteraceae paleo-polyploidization history and plant inulin production.</title>
        <authorList>
            <person name="Fan W."/>
            <person name="Wang S."/>
            <person name="Wang H."/>
            <person name="Wang A."/>
            <person name="Jiang F."/>
            <person name="Liu H."/>
            <person name="Zhao H."/>
            <person name="Xu D."/>
            <person name="Zhang Y."/>
        </authorList>
    </citation>
    <scope>NUCLEOTIDE SEQUENCE [LARGE SCALE GENOMIC DNA]</scope>
    <source>
        <strain evidence="2">cv. Yunnan</strain>
        <tissue evidence="1">Leaves</tissue>
    </source>
</reference>
<evidence type="ECO:0000313" key="2">
    <source>
        <dbReference type="Proteomes" id="UP001056120"/>
    </source>
</evidence>
<evidence type="ECO:0000313" key="1">
    <source>
        <dbReference type="EMBL" id="KAI3754600.1"/>
    </source>
</evidence>
<dbReference type="EMBL" id="CM042035">
    <property type="protein sequence ID" value="KAI3754600.1"/>
    <property type="molecule type" value="Genomic_DNA"/>
</dbReference>
<sequence>MAVEVTSSPAPSSPPATTQLSPWHSPVPYLFGGLAAMLILIVFALVILSYSYWKLSNQIERDNEVERVLESGNTDGDSKPESYKERSVFEEKYFVIMAGHAKPTFLATPVSTGACSVSSLKKKKKKEEEEEEQKKEEQKEKEEEEEEEEKEKEGKKEEEEEKNKKITTLTIIDSRVGMTKADLVNNLGTVARSGTKEFIAMLSIVSDLMNNLGPVARSGTKEFMEAIPARS</sequence>
<organism evidence="1 2">
    <name type="scientific">Smallanthus sonchifolius</name>
    <dbReference type="NCBI Taxonomy" id="185202"/>
    <lineage>
        <taxon>Eukaryota</taxon>
        <taxon>Viridiplantae</taxon>
        <taxon>Streptophyta</taxon>
        <taxon>Embryophyta</taxon>
        <taxon>Tracheophyta</taxon>
        <taxon>Spermatophyta</taxon>
        <taxon>Magnoliopsida</taxon>
        <taxon>eudicotyledons</taxon>
        <taxon>Gunneridae</taxon>
        <taxon>Pentapetalae</taxon>
        <taxon>asterids</taxon>
        <taxon>campanulids</taxon>
        <taxon>Asterales</taxon>
        <taxon>Asteraceae</taxon>
        <taxon>Asteroideae</taxon>
        <taxon>Heliantheae alliance</taxon>
        <taxon>Millerieae</taxon>
        <taxon>Smallanthus</taxon>
    </lineage>
</organism>